<reference evidence="2" key="1">
    <citation type="journal article" date="2014" name="Int. J. Syst. Evol. Microbiol.">
        <title>Complete genome sequence of Corynebacterium casei LMG S-19264T (=DSM 44701T), isolated from a smear-ripened cheese.</title>
        <authorList>
            <consortium name="US DOE Joint Genome Institute (JGI-PGF)"/>
            <person name="Walter F."/>
            <person name="Albersmeier A."/>
            <person name="Kalinowski J."/>
            <person name="Ruckert C."/>
        </authorList>
    </citation>
    <scope>NUCLEOTIDE SEQUENCE</scope>
    <source>
        <strain evidence="2">VKM B-2484</strain>
    </source>
</reference>
<name>A0A9W6MXW0_9HYPH</name>
<dbReference type="Proteomes" id="UP001143370">
    <property type="component" value="Unassembled WGS sequence"/>
</dbReference>
<dbReference type="Pfam" id="PF06698">
    <property type="entry name" value="DUF1192"/>
    <property type="match status" value="1"/>
</dbReference>
<proteinExistence type="predicted"/>
<keyword evidence="3" id="KW-1185">Reference proteome</keyword>
<feature type="coiled-coil region" evidence="1">
    <location>
        <begin position="31"/>
        <end position="58"/>
    </location>
</feature>
<keyword evidence="1" id="KW-0175">Coiled coil</keyword>
<evidence type="ECO:0008006" key="4">
    <source>
        <dbReference type="Google" id="ProtNLM"/>
    </source>
</evidence>
<dbReference type="InterPro" id="IPR009579">
    <property type="entry name" value="DUF1192"/>
</dbReference>
<dbReference type="EMBL" id="BSFJ01000004">
    <property type="protein sequence ID" value="GLK70483.1"/>
    <property type="molecule type" value="Genomic_DNA"/>
</dbReference>
<comment type="caution">
    <text evidence="2">The sequence shown here is derived from an EMBL/GenBank/DDBJ whole genome shotgun (WGS) entry which is preliminary data.</text>
</comment>
<gene>
    <name evidence="2" type="ORF">GCM10017643_05980</name>
</gene>
<evidence type="ECO:0000313" key="2">
    <source>
        <dbReference type="EMBL" id="GLK70483.1"/>
    </source>
</evidence>
<dbReference type="AlphaFoldDB" id="A0A9W6MXW0"/>
<evidence type="ECO:0000313" key="3">
    <source>
        <dbReference type="Proteomes" id="UP001143370"/>
    </source>
</evidence>
<accession>A0A9W6MXW0</accession>
<evidence type="ECO:0000256" key="1">
    <source>
        <dbReference type="SAM" id="Coils"/>
    </source>
</evidence>
<sequence length="68" mass="7453">MAIDDDLFPLATPVLRPAGHTVGSDISALSEAEIEERIAQLSAEIERLTRALEAKRASRSAAENFFKR</sequence>
<protein>
    <recommendedName>
        <fullName evidence="4">DUF1192 domain-containing protein</fullName>
    </recommendedName>
</protein>
<reference evidence="2" key="2">
    <citation type="submission" date="2023-01" db="EMBL/GenBank/DDBJ databases">
        <authorList>
            <person name="Sun Q."/>
            <person name="Evtushenko L."/>
        </authorList>
    </citation>
    <scope>NUCLEOTIDE SEQUENCE</scope>
    <source>
        <strain evidence="2">VKM B-2484</strain>
    </source>
</reference>
<organism evidence="2 3">
    <name type="scientific">Ancylobacter dichloromethanicus</name>
    <dbReference type="NCBI Taxonomy" id="518825"/>
    <lineage>
        <taxon>Bacteria</taxon>
        <taxon>Pseudomonadati</taxon>
        <taxon>Pseudomonadota</taxon>
        <taxon>Alphaproteobacteria</taxon>
        <taxon>Hyphomicrobiales</taxon>
        <taxon>Xanthobacteraceae</taxon>
        <taxon>Ancylobacter</taxon>
    </lineage>
</organism>
<dbReference type="RefSeq" id="WP_213373911.1">
    <property type="nucleotide sequence ID" value="NZ_BSFJ01000004.1"/>
</dbReference>